<evidence type="ECO:0000256" key="1">
    <source>
        <dbReference type="SAM" id="MobiDB-lite"/>
    </source>
</evidence>
<feature type="compositionally biased region" description="Basic and acidic residues" evidence="1">
    <location>
        <begin position="77"/>
        <end position="94"/>
    </location>
</feature>
<evidence type="ECO:0000313" key="3">
    <source>
        <dbReference type="EMBL" id="CAD9571626.1"/>
    </source>
</evidence>
<feature type="compositionally biased region" description="Basic and acidic residues" evidence="1">
    <location>
        <begin position="181"/>
        <end position="197"/>
    </location>
</feature>
<feature type="compositionally biased region" description="Basic and acidic residues" evidence="1">
    <location>
        <begin position="208"/>
        <end position="217"/>
    </location>
</feature>
<evidence type="ECO:0000313" key="2">
    <source>
        <dbReference type="EMBL" id="CAD9571624.1"/>
    </source>
</evidence>
<feature type="compositionally biased region" description="Low complexity" evidence="1">
    <location>
        <begin position="218"/>
        <end position="238"/>
    </location>
</feature>
<sequence>MTDVMPEVDEEERVRILKARIAELEAADDAEQSDDEGQIMEEPSSSPPPSSGDDAAEEEATATTAQEAVNSQKSRRSREFEELRKLAANRKSEEGGELSAYERMQLKKQEELDALRARGGVNAANKSRFDTGQALTTDMSAFERTQKLAAEQERKKRLEASEGLKKNASGISSWDRNQLLGKDEARKRQMEAKEGLHSYRLSLNPSKSYDESPEKKPVVVAAAAEPPAPAASFSSSFQ</sequence>
<reference evidence="3" key="1">
    <citation type="submission" date="2021-01" db="EMBL/GenBank/DDBJ databases">
        <authorList>
            <person name="Corre E."/>
            <person name="Pelletier E."/>
            <person name="Niang G."/>
            <person name="Scheremetjew M."/>
            <person name="Finn R."/>
            <person name="Kale V."/>
            <person name="Holt S."/>
            <person name="Cochrane G."/>
            <person name="Meng A."/>
            <person name="Brown T."/>
            <person name="Cohen L."/>
        </authorList>
    </citation>
    <scope>NUCLEOTIDE SEQUENCE</scope>
    <source>
        <strain evidence="3">SM1012Den-03</strain>
    </source>
</reference>
<feature type="compositionally biased region" description="Basic and acidic residues" evidence="1">
    <location>
        <begin position="144"/>
        <end position="165"/>
    </location>
</feature>
<dbReference type="EMBL" id="HBGZ01000983">
    <property type="protein sequence ID" value="CAD9571626.1"/>
    <property type="molecule type" value="Transcribed_RNA"/>
</dbReference>
<name>A0A6U3SX75_9STRA</name>
<feature type="region of interest" description="Disordered" evidence="1">
    <location>
        <begin position="118"/>
        <end position="238"/>
    </location>
</feature>
<proteinExistence type="predicted"/>
<feature type="region of interest" description="Disordered" evidence="1">
    <location>
        <begin position="24"/>
        <end position="102"/>
    </location>
</feature>
<protein>
    <submittedName>
        <fullName evidence="3">Uncharacterized protein</fullName>
    </submittedName>
</protein>
<organism evidence="3">
    <name type="scientific">Skeletonema marinoi</name>
    <dbReference type="NCBI Taxonomy" id="267567"/>
    <lineage>
        <taxon>Eukaryota</taxon>
        <taxon>Sar</taxon>
        <taxon>Stramenopiles</taxon>
        <taxon>Ochrophyta</taxon>
        <taxon>Bacillariophyta</taxon>
        <taxon>Coscinodiscophyceae</taxon>
        <taxon>Thalassiosirophycidae</taxon>
        <taxon>Thalassiosirales</taxon>
        <taxon>Skeletonemataceae</taxon>
        <taxon>Skeletonema</taxon>
        <taxon>Skeletonema marinoi-dohrnii complex</taxon>
    </lineage>
</organism>
<dbReference type="AlphaFoldDB" id="A0A6U3SX75"/>
<dbReference type="EMBL" id="HBGZ01000982">
    <property type="protein sequence ID" value="CAD9571624.1"/>
    <property type="molecule type" value="Transcribed_RNA"/>
</dbReference>
<accession>A0A6U3SX75</accession>
<gene>
    <name evidence="2" type="ORF">SMAR0320_LOCUS732</name>
    <name evidence="3" type="ORF">SMAR0320_LOCUS733</name>
</gene>
<feature type="compositionally biased region" description="Acidic residues" evidence="1">
    <location>
        <begin position="25"/>
        <end position="39"/>
    </location>
</feature>